<keyword evidence="7" id="KW-0285">Flavoprotein</keyword>
<evidence type="ECO:0000256" key="3">
    <source>
        <dbReference type="ARBA" id="ARBA00022692"/>
    </source>
</evidence>
<protein>
    <recommendedName>
        <fullName evidence="7">Protein-methionine-sulfoxide reductase heme-binding subunit MsrQ</fullName>
    </recommendedName>
    <alternativeName>
        <fullName evidence="7">Flavocytochrome MsrQ</fullName>
    </alternativeName>
</protein>
<evidence type="ECO:0000256" key="2">
    <source>
        <dbReference type="ARBA" id="ARBA00022448"/>
    </source>
</evidence>
<name>A0A7W4PS85_9PROT</name>
<dbReference type="GO" id="GO:0046872">
    <property type="term" value="F:metal ion binding"/>
    <property type="evidence" value="ECO:0007669"/>
    <property type="project" value="UniProtKB-KW"/>
</dbReference>
<gene>
    <name evidence="7 10" type="primary">msrQ</name>
    <name evidence="10" type="ORF">HLH27_06505</name>
</gene>
<keyword evidence="6 7" id="KW-0472">Membrane</keyword>
<dbReference type="RefSeq" id="WP_182948868.1">
    <property type="nucleotide sequence ID" value="NZ_JABEQK010000004.1"/>
</dbReference>
<comment type="subunit">
    <text evidence="7">Heterodimer of a catalytic subunit (MsrP) and a heme-binding subunit (MsrQ).</text>
</comment>
<comment type="caution">
    <text evidence="10">The sequence shown here is derived from an EMBL/GenBank/DDBJ whole genome shotgun (WGS) entry which is preliminary data.</text>
</comment>
<feature type="domain" description="Ferric oxidoreductase" evidence="9">
    <location>
        <begin position="48"/>
        <end position="160"/>
    </location>
</feature>
<keyword evidence="11" id="KW-1185">Reference proteome</keyword>
<comment type="cofactor">
    <cofactor evidence="7">
        <name>heme b</name>
        <dbReference type="ChEBI" id="CHEBI:60344"/>
    </cofactor>
    <text evidence="7">Binds 1 heme b (iron(II)-protoporphyrin IX) group per subunit.</text>
</comment>
<dbReference type="PANTHER" id="PTHR36964">
    <property type="entry name" value="PROTEIN-METHIONINE-SULFOXIDE REDUCTASE HEME-BINDING SUBUNIT MSRQ"/>
    <property type="match status" value="1"/>
</dbReference>
<evidence type="ECO:0000259" key="9">
    <source>
        <dbReference type="Pfam" id="PF01794"/>
    </source>
</evidence>
<feature type="transmembrane region" description="Helical" evidence="7">
    <location>
        <begin position="175"/>
        <end position="191"/>
    </location>
</feature>
<keyword evidence="2 7" id="KW-0813">Transport</keyword>
<feature type="region of interest" description="Disordered" evidence="8">
    <location>
        <begin position="202"/>
        <end position="222"/>
    </location>
</feature>
<dbReference type="GO" id="GO:0005886">
    <property type="term" value="C:plasma membrane"/>
    <property type="evidence" value="ECO:0007669"/>
    <property type="project" value="UniProtKB-SubCell"/>
</dbReference>
<accession>A0A7W4PS85</accession>
<sequence>MASRRVRSAGLVRLALYGIGLVPAAVSFVQGATDRLGADPVNVFERTLGLWALRFLILSLCIAPLRDLAGINLLRYRRALGLLAFWYALFHLTAYVALDLGFDLRTLLADVTRRPFIILGMAAFTILAALAATSNGWAIRRLGRRWQALHRWVYAAAICAAIHFVLSFKVIRVETLLYGLVVAALLAFRVWRTAARRGRRRPASAAGRDGGREFPRDDAGEA</sequence>
<feature type="transmembrane region" description="Helical" evidence="7">
    <location>
        <begin position="151"/>
        <end position="169"/>
    </location>
</feature>
<dbReference type="Pfam" id="PF01794">
    <property type="entry name" value="Ferric_reduct"/>
    <property type="match status" value="1"/>
</dbReference>
<keyword evidence="7" id="KW-0479">Metal-binding</keyword>
<keyword evidence="7" id="KW-1003">Cell membrane</keyword>
<evidence type="ECO:0000256" key="5">
    <source>
        <dbReference type="ARBA" id="ARBA00023004"/>
    </source>
</evidence>
<comment type="similarity">
    <text evidence="7">Belongs to the MsrQ family.</text>
</comment>
<dbReference type="EMBL" id="JABEQK010000004">
    <property type="protein sequence ID" value="MBB2204671.1"/>
    <property type="molecule type" value="Genomic_DNA"/>
</dbReference>
<dbReference type="AlphaFoldDB" id="A0A7W4PS85"/>
<reference evidence="10 11" key="1">
    <citation type="submission" date="2020-04" db="EMBL/GenBank/DDBJ databases">
        <title>Description of novel Gluconacetobacter.</title>
        <authorList>
            <person name="Sombolestani A."/>
        </authorList>
    </citation>
    <scope>NUCLEOTIDE SEQUENCE [LARGE SCALE GENOMIC DNA]</scope>
    <source>
        <strain evidence="10 11">LMG 27800</strain>
    </source>
</reference>
<keyword evidence="4 7" id="KW-1133">Transmembrane helix</keyword>
<keyword evidence="5 7" id="KW-0408">Iron</keyword>
<keyword evidence="7" id="KW-0349">Heme</keyword>
<keyword evidence="7" id="KW-0288">FMN</keyword>
<dbReference type="Proteomes" id="UP000540556">
    <property type="component" value="Unassembled WGS sequence"/>
</dbReference>
<comment type="caution">
    <text evidence="7">Lacks conserved residue(s) required for the propagation of feature annotation.</text>
</comment>
<proteinExistence type="inferred from homology"/>
<feature type="transmembrane region" description="Helical" evidence="7">
    <location>
        <begin position="48"/>
        <end position="68"/>
    </location>
</feature>
<evidence type="ECO:0000256" key="7">
    <source>
        <dbReference type="HAMAP-Rule" id="MF_01207"/>
    </source>
</evidence>
<keyword evidence="3 7" id="KW-0812">Transmembrane</keyword>
<dbReference type="NCBIfam" id="NF003833">
    <property type="entry name" value="PRK05419.1-5"/>
    <property type="match status" value="1"/>
</dbReference>
<evidence type="ECO:0000256" key="8">
    <source>
        <dbReference type="SAM" id="MobiDB-lite"/>
    </source>
</evidence>
<feature type="transmembrane region" description="Helical" evidence="7">
    <location>
        <begin position="118"/>
        <end position="139"/>
    </location>
</feature>
<comment type="subcellular location">
    <subcellularLocation>
        <location evidence="7">Cell membrane</location>
        <topology evidence="7">Multi-pass membrane protein</topology>
    </subcellularLocation>
    <subcellularLocation>
        <location evidence="1">Membrane</location>
        <topology evidence="1">Multi-pass membrane protein</topology>
    </subcellularLocation>
</comment>
<dbReference type="HAMAP" id="MF_01207">
    <property type="entry name" value="MsrQ"/>
    <property type="match status" value="1"/>
</dbReference>
<dbReference type="PANTHER" id="PTHR36964:SF1">
    <property type="entry name" value="PROTEIN-METHIONINE-SULFOXIDE REDUCTASE HEME-BINDING SUBUNIT MSRQ"/>
    <property type="match status" value="1"/>
</dbReference>
<organism evidence="10 11">
    <name type="scientific">Gluconacetobacter takamatsuzukensis</name>
    <dbReference type="NCBI Taxonomy" id="1286190"/>
    <lineage>
        <taxon>Bacteria</taxon>
        <taxon>Pseudomonadati</taxon>
        <taxon>Pseudomonadota</taxon>
        <taxon>Alphaproteobacteria</taxon>
        <taxon>Acetobacterales</taxon>
        <taxon>Acetobacteraceae</taxon>
        <taxon>Gluconacetobacter</taxon>
    </lineage>
</organism>
<evidence type="ECO:0000256" key="4">
    <source>
        <dbReference type="ARBA" id="ARBA00022989"/>
    </source>
</evidence>
<feature type="compositionally biased region" description="Basic and acidic residues" evidence="8">
    <location>
        <begin position="209"/>
        <end position="222"/>
    </location>
</feature>
<dbReference type="GO" id="GO:0010181">
    <property type="term" value="F:FMN binding"/>
    <property type="evidence" value="ECO:0007669"/>
    <property type="project" value="UniProtKB-UniRule"/>
</dbReference>
<dbReference type="GO" id="GO:0020037">
    <property type="term" value="F:heme binding"/>
    <property type="evidence" value="ECO:0007669"/>
    <property type="project" value="UniProtKB-UniRule"/>
</dbReference>
<dbReference type="InterPro" id="IPR022837">
    <property type="entry name" value="MsrQ-like"/>
</dbReference>
<keyword evidence="7" id="KW-0249">Electron transport</keyword>
<dbReference type="InterPro" id="IPR013130">
    <property type="entry name" value="Fe3_Rdtase_TM_dom"/>
</dbReference>
<evidence type="ECO:0000313" key="11">
    <source>
        <dbReference type="Proteomes" id="UP000540556"/>
    </source>
</evidence>
<comment type="function">
    <text evidence="7">Part of the MsrPQ system that repairs oxidized periplasmic proteins containing methionine sulfoxide residues (Met-O), using respiratory chain electrons. Thus protects these proteins from oxidative-stress damage caused by reactive species of oxygen and chlorine generated by the host defense mechanisms. MsrPQ is essential for the maintenance of envelope integrity under bleach stress, rescuing a wide series of structurally unrelated periplasmic proteins from methionine oxidation. MsrQ provides electrons for reduction to the reductase catalytic subunit MsrP, using the quinone pool of the respiratory chain.</text>
</comment>
<comment type="cofactor">
    <cofactor evidence="7">
        <name>FMN</name>
        <dbReference type="ChEBI" id="CHEBI:58210"/>
    </cofactor>
    <text evidence="7">Binds 1 FMN per subunit.</text>
</comment>
<dbReference type="GO" id="GO:0016679">
    <property type="term" value="F:oxidoreductase activity, acting on diphenols and related substances as donors"/>
    <property type="evidence" value="ECO:0007669"/>
    <property type="project" value="TreeGrafter"/>
</dbReference>
<feature type="transmembrane region" description="Helical" evidence="7">
    <location>
        <begin position="80"/>
        <end position="98"/>
    </location>
</feature>
<evidence type="ECO:0000313" key="10">
    <source>
        <dbReference type="EMBL" id="MBB2204671.1"/>
    </source>
</evidence>
<dbReference type="GO" id="GO:0030091">
    <property type="term" value="P:protein repair"/>
    <property type="evidence" value="ECO:0007669"/>
    <property type="project" value="UniProtKB-UniRule"/>
</dbReference>
<dbReference type="GO" id="GO:0009055">
    <property type="term" value="F:electron transfer activity"/>
    <property type="evidence" value="ECO:0007669"/>
    <property type="project" value="UniProtKB-UniRule"/>
</dbReference>
<evidence type="ECO:0000256" key="6">
    <source>
        <dbReference type="ARBA" id="ARBA00023136"/>
    </source>
</evidence>
<evidence type="ECO:0000256" key="1">
    <source>
        <dbReference type="ARBA" id="ARBA00004141"/>
    </source>
</evidence>